<dbReference type="GO" id="GO:0140359">
    <property type="term" value="F:ABC-type transporter activity"/>
    <property type="evidence" value="ECO:0007669"/>
    <property type="project" value="InterPro"/>
</dbReference>
<dbReference type="CDD" id="cd18553">
    <property type="entry name" value="ABC_6TM_PglK_like"/>
    <property type="match status" value="1"/>
</dbReference>
<dbReference type="OrthoDB" id="9760168at2"/>
<dbReference type="FunFam" id="3.40.50.300:FF:000299">
    <property type="entry name" value="ABC transporter ATP-binding protein/permease"/>
    <property type="match status" value="1"/>
</dbReference>
<evidence type="ECO:0000259" key="11">
    <source>
        <dbReference type="PROSITE" id="PS50929"/>
    </source>
</evidence>
<dbReference type="SUPFAM" id="SSF90123">
    <property type="entry name" value="ABC transporter transmembrane region"/>
    <property type="match status" value="1"/>
</dbReference>
<dbReference type="InterPro" id="IPR011527">
    <property type="entry name" value="ABC1_TM_dom"/>
</dbReference>
<dbReference type="InterPro" id="IPR027417">
    <property type="entry name" value="P-loop_NTPase"/>
</dbReference>
<dbReference type="PROSITE" id="PS00211">
    <property type="entry name" value="ABC_TRANSPORTER_1"/>
    <property type="match status" value="1"/>
</dbReference>
<evidence type="ECO:0000313" key="12">
    <source>
        <dbReference type="EMBL" id="RDU73270.1"/>
    </source>
</evidence>
<organism evidence="12 13">
    <name type="scientific">Helicobacter anseris</name>
    <dbReference type="NCBI Taxonomy" id="375926"/>
    <lineage>
        <taxon>Bacteria</taxon>
        <taxon>Pseudomonadati</taxon>
        <taxon>Campylobacterota</taxon>
        <taxon>Epsilonproteobacteria</taxon>
        <taxon>Campylobacterales</taxon>
        <taxon>Helicobacteraceae</taxon>
        <taxon>Helicobacter</taxon>
    </lineage>
</organism>
<dbReference type="Pfam" id="PF00005">
    <property type="entry name" value="ABC_tran"/>
    <property type="match status" value="1"/>
</dbReference>
<keyword evidence="8 9" id="KW-0472">Membrane</keyword>
<dbReference type="GO" id="GO:0016887">
    <property type="term" value="F:ATP hydrolysis activity"/>
    <property type="evidence" value="ECO:0007669"/>
    <property type="project" value="InterPro"/>
</dbReference>
<keyword evidence="13" id="KW-1185">Reference proteome</keyword>
<protein>
    <submittedName>
        <fullName evidence="12">Multidrug transporter</fullName>
    </submittedName>
</protein>
<dbReference type="GO" id="GO:0034040">
    <property type="term" value="F:ATPase-coupled lipid transmembrane transporter activity"/>
    <property type="evidence" value="ECO:0007669"/>
    <property type="project" value="TreeGrafter"/>
</dbReference>
<dbReference type="SMART" id="SM00382">
    <property type="entry name" value="AAA"/>
    <property type="match status" value="1"/>
</dbReference>
<evidence type="ECO:0000313" key="13">
    <source>
        <dbReference type="Proteomes" id="UP000256695"/>
    </source>
</evidence>
<keyword evidence="4 9" id="KW-0812">Transmembrane</keyword>
<keyword evidence="3" id="KW-1003">Cell membrane</keyword>
<feature type="transmembrane region" description="Helical" evidence="9">
    <location>
        <begin position="23"/>
        <end position="50"/>
    </location>
</feature>
<evidence type="ECO:0000256" key="8">
    <source>
        <dbReference type="ARBA" id="ARBA00023136"/>
    </source>
</evidence>
<keyword evidence="6" id="KW-0067">ATP-binding</keyword>
<dbReference type="PROSITE" id="PS50929">
    <property type="entry name" value="ABC_TM1F"/>
    <property type="match status" value="1"/>
</dbReference>
<dbReference type="Gene3D" id="3.40.50.300">
    <property type="entry name" value="P-loop containing nucleotide triphosphate hydrolases"/>
    <property type="match status" value="1"/>
</dbReference>
<feature type="domain" description="ABC transporter" evidence="10">
    <location>
        <begin position="357"/>
        <end position="569"/>
    </location>
</feature>
<dbReference type="GO" id="GO:0005886">
    <property type="term" value="C:plasma membrane"/>
    <property type="evidence" value="ECO:0007669"/>
    <property type="project" value="UniProtKB-SubCell"/>
</dbReference>
<evidence type="ECO:0000256" key="7">
    <source>
        <dbReference type="ARBA" id="ARBA00022989"/>
    </source>
</evidence>
<keyword evidence="5" id="KW-0547">Nucleotide-binding</keyword>
<dbReference type="PROSITE" id="PS50893">
    <property type="entry name" value="ABC_TRANSPORTER_2"/>
    <property type="match status" value="1"/>
</dbReference>
<feature type="transmembrane region" description="Helical" evidence="9">
    <location>
        <begin position="185"/>
        <end position="206"/>
    </location>
</feature>
<reference evidence="12 13" key="1">
    <citation type="submission" date="2018-04" db="EMBL/GenBank/DDBJ databases">
        <title>Novel Campyloabacter and Helicobacter Species and Strains.</title>
        <authorList>
            <person name="Mannion A.J."/>
            <person name="Shen Z."/>
            <person name="Fox J.G."/>
        </authorList>
    </citation>
    <scope>NUCLEOTIDE SEQUENCE [LARGE SCALE GENOMIC DNA]</scope>
    <source>
        <strain evidence="12 13">MIT 04-9362</strain>
    </source>
</reference>
<feature type="transmembrane region" description="Helical" evidence="9">
    <location>
        <begin position="80"/>
        <end position="98"/>
    </location>
</feature>
<dbReference type="Gene3D" id="1.20.1560.10">
    <property type="entry name" value="ABC transporter type 1, transmembrane domain"/>
    <property type="match status" value="1"/>
</dbReference>
<dbReference type="GO" id="GO:0005524">
    <property type="term" value="F:ATP binding"/>
    <property type="evidence" value="ECO:0007669"/>
    <property type="project" value="UniProtKB-KW"/>
</dbReference>
<name>A0A3D8J7L9_9HELI</name>
<evidence type="ECO:0000259" key="10">
    <source>
        <dbReference type="PROSITE" id="PS50893"/>
    </source>
</evidence>
<dbReference type="InterPro" id="IPR036640">
    <property type="entry name" value="ABC1_TM_sf"/>
</dbReference>
<dbReference type="Proteomes" id="UP000256695">
    <property type="component" value="Unassembled WGS sequence"/>
</dbReference>
<evidence type="ECO:0000256" key="9">
    <source>
        <dbReference type="SAM" id="Phobius"/>
    </source>
</evidence>
<evidence type="ECO:0000256" key="2">
    <source>
        <dbReference type="ARBA" id="ARBA00022448"/>
    </source>
</evidence>
<evidence type="ECO:0000256" key="3">
    <source>
        <dbReference type="ARBA" id="ARBA00022475"/>
    </source>
</evidence>
<sequence length="569" mass="65003">MKQNNFLKNISLILSLITRRDRVILLGLLLATFLLTFIETFGVSIIMPFITLATNPDLIFNHKVSSFVYHYFHFKSTNQFMITFSILLICFYIFRAFYNIAYTYSLNRFVAKKYHYFSYSVFCKTIRQDYEKFSKKNLDVIRKNIVQESSNASHFLSSFLNIFSEISIMLLLYSLLLIISWKMTLVLTCLLALNVFLIIKGIGRVVGKQGEERSKTEGSFFKMLSQTLGNFKIVKLRAREEENFKVFEQLSLKRSRVQVLFQTFNSLPRNILETVGFCILVACVGYILFAYGNASAVLPIVSMYALALYRILPSVTKILDHYNTMIFMGKSVEQIYEALQEDEPQEGNEKIDFQKNILLRDIAFAYPDKKEVFSDFNLEIKKGEKIAFVGKSGAGKSTLIDLIIGILKPKRGKIYIDGIELNDNNIKSWRQKIGYIPQNIYLFDGSVGENIAFGSKMDKARLTEVAKMAKIYDFLQENEGFDTQVGDGGNSLSGGQRQRVGIARALYHNPDILVLDEATSALDVQTESAIMDEIYQIAKDKTLLVIAHRLSTVERCDRKIEMGTKNKGS</sequence>
<dbReference type="InterPro" id="IPR003439">
    <property type="entry name" value="ABC_transporter-like_ATP-bd"/>
</dbReference>
<dbReference type="InterPro" id="IPR003593">
    <property type="entry name" value="AAA+_ATPase"/>
</dbReference>
<evidence type="ECO:0000256" key="4">
    <source>
        <dbReference type="ARBA" id="ARBA00022692"/>
    </source>
</evidence>
<keyword evidence="7 9" id="KW-1133">Transmembrane helix</keyword>
<dbReference type="InterPro" id="IPR017871">
    <property type="entry name" value="ABC_transporter-like_CS"/>
</dbReference>
<evidence type="ECO:0000256" key="5">
    <source>
        <dbReference type="ARBA" id="ARBA00022741"/>
    </source>
</evidence>
<dbReference type="AlphaFoldDB" id="A0A3D8J7L9"/>
<gene>
    <name evidence="12" type="ORF">CQA57_05120</name>
</gene>
<proteinExistence type="predicted"/>
<evidence type="ECO:0000256" key="6">
    <source>
        <dbReference type="ARBA" id="ARBA00022840"/>
    </source>
</evidence>
<dbReference type="Pfam" id="PF00664">
    <property type="entry name" value="ABC_membrane"/>
    <property type="match status" value="1"/>
</dbReference>
<dbReference type="CDD" id="cd03228">
    <property type="entry name" value="ABCC_MRP_Like"/>
    <property type="match status" value="1"/>
</dbReference>
<keyword evidence="2" id="KW-0813">Transport</keyword>
<comment type="subcellular location">
    <subcellularLocation>
        <location evidence="1">Cell membrane</location>
        <topology evidence="1">Multi-pass membrane protein</topology>
    </subcellularLocation>
</comment>
<dbReference type="InterPro" id="IPR039421">
    <property type="entry name" value="Type_1_exporter"/>
</dbReference>
<dbReference type="SUPFAM" id="SSF52540">
    <property type="entry name" value="P-loop containing nucleoside triphosphate hydrolases"/>
    <property type="match status" value="1"/>
</dbReference>
<evidence type="ECO:0000256" key="1">
    <source>
        <dbReference type="ARBA" id="ARBA00004651"/>
    </source>
</evidence>
<feature type="domain" description="ABC transmembrane type-1" evidence="11">
    <location>
        <begin position="26"/>
        <end position="325"/>
    </location>
</feature>
<dbReference type="PANTHER" id="PTHR24221">
    <property type="entry name" value="ATP-BINDING CASSETTE SUB-FAMILY B"/>
    <property type="match status" value="1"/>
</dbReference>
<dbReference type="PANTHER" id="PTHR24221:SF654">
    <property type="entry name" value="ATP-BINDING CASSETTE SUB-FAMILY B MEMBER 6"/>
    <property type="match status" value="1"/>
</dbReference>
<feature type="transmembrane region" description="Helical" evidence="9">
    <location>
        <begin position="159"/>
        <end position="179"/>
    </location>
</feature>
<dbReference type="EMBL" id="NXLX01000011">
    <property type="protein sequence ID" value="RDU73270.1"/>
    <property type="molecule type" value="Genomic_DNA"/>
</dbReference>
<accession>A0A3D8J7L9</accession>
<comment type="caution">
    <text evidence="12">The sequence shown here is derived from an EMBL/GenBank/DDBJ whole genome shotgun (WGS) entry which is preliminary data.</text>
</comment>